<dbReference type="InterPro" id="IPR051037">
    <property type="entry name" value="RNAPII_TF_IWS1"/>
</dbReference>
<feature type="region of interest" description="Disordered" evidence="4">
    <location>
        <begin position="1"/>
        <end position="121"/>
    </location>
</feature>
<feature type="compositionally biased region" description="Basic and acidic residues" evidence="4">
    <location>
        <begin position="1"/>
        <end position="12"/>
    </location>
</feature>
<proteinExistence type="inferred from homology"/>
<gene>
    <name evidence="6" type="primary">IWS1</name>
    <name evidence="6" type="ORF">MCUN1_001419</name>
</gene>
<dbReference type="GO" id="GO:0005634">
    <property type="term" value="C:nucleus"/>
    <property type="evidence" value="ECO:0007669"/>
    <property type="project" value="UniProtKB-SubCell"/>
</dbReference>
<dbReference type="PANTHER" id="PTHR46010:SF1">
    <property type="entry name" value="PROTEIN IWS1 HOMOLOG"/>
    <property type="match status" value="1"/>
</dbReference>
<accession>A0AAF0EPQ4</accession>
<organism evidence="6 7">
    <name type="scientific">Malassezia cuniculi</name>
    <dbReference type="NCBI Taxonomy" id="948313"/>
    <lineage>
        <taxon>Eukaryota</taxon>
        <taxon>Fungi</taxon>
        <taxon>Dikarya</taxon>
        <taxon>Basidiomycota</taxon>
        <taxon>Ustilaginomycotina</taxon>
        <taxon>Malasseziomycetes</taxon>
        <taxon>Malasseziales</taxon>
        <taxon>Malasseziaceae</taxon>
        <taxon>Malassezia</taxon>
    </lineage>
</organism>
<feature type="compositionally biased region" description="Acidic residues" evidence="4">
    <location>
        <begin position="104"/>
        <end position="113"/>
    </location>
</feature>
<name>A0AAF0EPQ4_9BASI</name>
<dbReference type="EMBL" id="CP119878">
    <property type="protein sequence ID" value="WFD34578.1"/>
    <property type="molecule type" value="Genomic_DNA"/>
</dbReference>
<evidence type="ECO:0000256" key="3">
    <source>
        <dbReference type="PROSITE-ProRule" id="PRU00649"/>
    </source>
</evidence>
<reference evidence="6" key="1">
    <citation type="submission" date="2023-03" db="EMBL/GenBank/DDBJ databases">
        <title>Mating type loci evolution in Malassezia.</title>
        <authorList>
            <person name="Coelho M.A."/>
        </authorList>
    </citation>
    <scope>NUCLEOTIDE SEQUENCE</scope>
    <source>
        <strain evidence="6">CBS 11721</strain>
    </source>
</reference>
<protein>
    <submittedName>
        <fullName evidence="6">Transcription factor iws1</fullName>
    </submittedName>
</protein>
<dbReference type="GO" id="GO:0016973">
    <property type="term" value="P:poly(A)+ mRNA export from nucleus"/>
    <property type="evidence" value="ECO:0007669"/>
    <property type="project" value="TreeGrafter"/>
</dbReference>
<dbReference type="AlphaFoldDB" id="A0AAF0EPQ4"/>
<comment type="similarity">
    <text evidence="2">Belongs to the IWS1 family.</text>
</comment>
<evidence type="ECO:0000313" key="6">
    <source>
        <dbReference type="EMBL" id="WFD34578.1"/>
    </source>
</evidence>
<keyword evidence="7" id="KW-1185">Reference proteome</keyword>
<dbReference type="PANTHER" id="PTHR46010">
    <property type="entry name" value="PROTEIN IWS1 HOMOLOG"/>
    <property type="match status" value="1"/>
</dbReference>
<dbReference type="Gene3D" id="1.20.930.10">
    <property type="entry name" value="Conserved domain common to transcription factors TFIIS, elongin A, CRSP70"/>
    <property type="match status" value="1"/>
</dbReference>
<keyword evidence="3" id="KW-0539">Nucleus</keyword>
<evidence type="ECO:0000256" key="4">
    <source>
        <dbReference type="SAM" id="MobiDB-lite"/>
    </source>
</evidence>
<evidence type="ECO:0000313" key="7">
    <source>
        <dbReference type="Proteomes" id="UP001219933"/>
    </source>
</evidence>
<evidence type="ECO:0000256" key="2">
    <source>
        <dbReference type="ARBA" id="ARBA00037992"/>
    </source>
</evidence>
<dbReference type="PROSITE" id="PS51319">
    <property type="entry name" value="TFIIS_N"/>
    <property type="match status" value="1"/>
</dbReference>
<feature type="region of interest" description="Disordered" evidence="4">
    <location>
        <begin position="302"/>
        <end position="321"/>
    </location>
</feature>
<feature type="domain" description="TFIIS N-terminal" evidence="5">
    <location>
        <begin position="212"/>
        <end position="289"/>
    </location>
</feature>
<dbReference type="InterPro" id="IPR017923">
    <property type="entry name" value="TFIIS_N"/>
</dbReference>
<dbReference type="InterPro" id="IPR035441">
    <property type="entry name" value="TFIIS/LEDGF_dom_sf"/>
</dbReference>
<evidence type="ECO:0000256" key="1">
    <source>
        <dbReference type="ARBA" id="ARBA00037349"/>
    </source>
</evidence>
<sequence>MSDTEVDHRDIFGAESDEEPETTVAVPAPAGDAAPAGDDNDAGDGDGDGEAPLPSVPLREVSAEDLATAPRPRKKKAPPRDEEPAPASASASASAAAAAKDDYVDAGDDDDEPVSSAALARSQVDAQIEAALRPAKRRTRRRRVAGEDDLELIADEEVSALRSEMIVAADEDEEANRLKQPATSKLRLLPTVVSTLQKTHLQQAILDNNLLEGVKRWLEPLPDKSLPALSIQRQLFAVLESMTIDTISLKMSGLGRVVVFYSLSKRVETPIRRAAEHLIEVWSRPILKRSASYRDRHVVQAEWHQDSPDNPSSQLASAQTDNVRRNVAIPPSVSTGFQVAPLNHVSGGGSDQGRQSRIVSHQRYACSFYTNNSLNRFRSRLREANTRR</sequence>
<feature type="compositionally biased region" description="Low complexity" evidence="4">
    <location>
        <begin position="85"/>
        <end position="98"/>
    </location>
</feature>
<comment type="subcellular location">
    <subcellularLocation>
        <location evidence="3">Nucleus</location>
    </subcellularLocation>
</comment>
<feature type="compositionally biased region" description="Polar residues" evidence="4">
    <location>
        <begin position="308"/>
        <end position="321"/>
    </location>
</feature>
<dbReference type="Pfam" id="PF08711">
    <property type="entry name" value="Med26"/>
    <property type="match status" value="1"/>
</dbReference>
<feature type="compositionally biased region" description="Acidic residues" evidence="4">
    <location>
        <begin position="38"/>
        <end position="49"/>
    </location>
</feature>
<feature type="compositionally biased region" description="Low complexity" evidence="4">
    <location>
        <begin position="27"/>
        <end position="37"/>
    </location>
</feature>
<evidence type="ECO:0000259" key="5">
    <source>
        <dbReference type="PROSITE" id="PS51319"/>
    </source>
</evidence>
<dbReference type="Proteomes" id="UP001219933">
    <property type="component" value="Chromosome 2"/>
</dbReference>
<comment type="function">
    <text evidence="1">Transcription factor involved in RNA polymerase II transcription regulation. May function in both SPT15/TBP post-recruitment and recruitment steps of transcription.</text>
</comment>